<dbReference type="Proteomes" id="UP000637628">
    <property type="component" value="Unassembled WGS sequence"/>
</dbReference>
<comment type="caution">
    <text evidence="3">The sequence shown here is derived from an EMBL/GenBank/DDBJ whole genome shotgun (WGS) entry which is preliminary data.</text>
</comment>
<organism evidence="3 4">
    <name type="scientific">Paractinoplanes durhamensis</name>
    <dbReference type="NCBI Taxonomy" id="113563"/>
    <lineage>
        <taxon>Bacteria</taxon>
        <taxon>Bacillati</taxon>
        <taxon>Actinomycetota</taxon>
        <taxon>Actinomycetes</taxon>
        <taxon>Micromonosporales</taxon>
        <taxon>Micromonosporaceae</taxon>
        <taxon>Paractinoplanes</taxon>
    </lineage>
</organism>
<evidence type="ECO:0000256" key="1">
    <source>
        <dbReference type="SAM" id="MobiDB-lite"/>
    </source>
</evidence>
<name>A0ABQ3ZBJ2_9ACTN</name>
<dbReference type="EMBL" id="BOML01000074">
    <property type="protein sequence ID" value="GIE07185.1"/>
    <property type="molecule type" value="Genomic_DNA"/>
</dbReference>
<keyword evidence="4" id="KW-1185">Reference proteome</keyword>
<reference evidence="3 4" key="1">
    <citation type="submission" date="2021-01" db="EMBL/GenBank/DDBJ databases">
        <title>Whole genome shotgun sequence of Actinoplanes durhamensis NBRC 14914.</title>
        <authorList>
            <person name="Komaki H."/>
            <person name="Tamura T."/>
        </authorList>
    </citation>
    <scope>NUCLEOTIDE SEQUENCE [LARGE SCALE GENOMIC DNA]</scope>
    <source>
        <strain evidence="3 4">NBRC 14914</strain>
    </source>
</reference>
<proteinExistence type="predicted"/>
<dbReference type="Pfam" id="PF09664">
    <property type="entry name" value="DUF2399"/>
    <property type="match status" value="1"/>
</dbReference>
<feature type="domain" description="DUF2399" evidence="2">
    <location>
        <begin position="15"/>
        <end position="106"/>
    </location>
</feature>
<sequence>MRRPLALLTAVVGPPRVRLAYHGDFDWPGTAIADRVMARFGAEPWRFRAGDYRRAVARAQALGTPGQALVGRVAETRWDPELAEAMLKSGIAIHEEAVIGEFLPDLVQQPVMRSAARTFSSRRSSTTSGTSAKTTAAPG</sequence>
<evidence type="ECO:0000313" key="3">
    <source>
        <dbReference type="EMBL" id="GIE07185.1"/>
    </source>
</evidence>
<feature type="region of interest" description="Disordered" evidence="1">
    <location>
        <begin position="117"/>
        <end position="139"/>
    </location>
</feature>
<dbReference type="RefSeq" id="WP_203735034.1">
    <property type="nucleotide sequence ID" value="NZ_BOML01000074.1"/>
</dbReference>
<evidence type="ECO:0000313" key="4">
    <source>
        <dbReference type="Proteomes" id="UP000637628"/>
    </source>
</evidence>
<accession>A0ABQ3ZBJ2</accession>
<gene>
    <name evidence="3" type="ORF">Adu01nite_85350</name>
</gene>
<evidence type="ECO:0000259" key="2">
    <source>
        <dbReference type="Pfam" id="PF09664"/>
    </source>
</evidence>
<protein>
    <recommendedName>
        <fullName evidence="2">DUF2399 domain-containing protein</fullName>
    </recommendedName>
</protein>
<dbReference type="InterPro" id="IPR024465">
    <property type="entry name" value="DUF2399"/>
</dbReference>